<name>A0ABP7VS40_9ACTN</name>
<dbReference type="Proteomes" id="UP001500683">
    <property type="component" value="Unassembled WGS sequence"/>
</dbReference>
<feature type="domain" description="Aminoglycoside phosphotransferase" evidence="1">
    <location>
        <begin position="209"/>
        <end position="257"/>
    </location>
</feature>
<dbReference type="SUPFAM" id="SSF56112">
    <property type="entry name" value="Protein kinase-like (PK-like)"/>
    <property type="match status" value="1"/>
</dbReference>
<dbReference type="EMBL" id="BAAAZG010000018">
    <property type="protein sequence ID" value="GAA4073306.1"/>
    <property type="molecule type" value="Genomic_DNA"/>
</dbReference>
<comment type="caution">
    <text evidence="2">The sequence shown here is derived from an EMBL/GenBank/DDBJ whole genome shotgun (WGS) entry which is preliminary data.</text>
</comment>
<dbReference type="Gene3D" id="3.90.1200.10">
    <property type="match status" value="1"/>
</dbReference>
<keyword evidence="3" id="KW-1185">Reference proteome</keyword>
<protein>
    <recommendedName>
        <fullName evidence="1">Aminoglycoside phosphotransferase domain-containing protein</fullName>
    </recommendedName>
</protein>
<evidence type="ECO:0000313" key="2">
    <source>
        <dbReference type="EMBL" id="GAA4073306.1"/>
    </source>
</evidence>
<accession>A0ABP7VS40</accession>
<dbReference type="Pfam" id="PF01636">
    <property type="entry name" value="APH"/>
    <property type="match status" value="1"/>
</dbReference>
<sequence length="365" mass="39962">MKYWGLIFLEAAATGVRPVQPHRAPPLHQVDPARVWAKLHRLILVGTPLARHRRKRHLVGGIILPMVSPGMRNEHASGRLGAMRDDEGMPLVGDGVTPGIVRIGDTVRRPVRPFTATIQAFLAHLHSAGFTAAPMPLGVDEQGREVLSFVPGDVPREPLPAEATSEAVLVALARLVRRLHDAAQGWSPPSDAVWAELPGTAGIPYVDDDGELVSHRDYCPGNVVFRDGLPAALIDFDLARPTTRLYDIANALYWWAPLLHPADRPPALTDADIPHRIAVFADAYGMTPRQREDLMPLARRMLHRFHRTARAAAQADPVFRRFWDEGVKDRLPRAEAWLVQQAPAIAAAISSGASVSDKRPEGPAA</sequence>
<reference evidence="3" key="1">
    <citation type="journal article" date="2019" name="Int. J. Syst. Evol. Microbiol.">
        <title>The Global Catalogue of Microorganisms (GCM) 10K type strain sequencing project: providing services to taxonomists for standard genome sequencing and annotation.</title>
        <authorList>
            <consortium name="The Broad Institute Genomics Platform"/>
            <consortium name="The Broad Institute Genome Sequencing Center for Infectious Disease"/>
            <person name="Wu L."/>
            <person name="Ma J."/>
        </authorList>
    </citation>
    <scope>NUCLEOTIDE SEQUENCE [LARGE SCALE GENOMIC DNA]</scope>
    <source>
        <strain evidence="3">JCM 16702</strain>
    </source>
</reference>
<evidence type="ECO:0000259" key="1">
    <source>
        <dbReference type="Pfam" id="PF01636"/>
    </source>
</evidence>
<dbReference type="InterPro" id="IPR002575">
    <property type="entry name" value="Aminoglycoside_PTrfase"/>
</dbReference>
<proteinExistence type="predicted"/>
<evidence type="ECO:0000313" key="3">
    <source>
        <dbReference type="Proteomes" id="UP001500683"/>
    </source>
</evidence>
<gene>
    <name evidence="2" type="ORF">GCM10022214_32140</name>
</gene>
<dbReference type="InterPro" id="IPR011009">
    <property type="entry name" value="Kinase-like_dom_sf"/>
</dbReference>
<organism evidence="2 3">
    <name type="scientific">Actinomadura miaoliensis</name>
    <dbReference type="NCBI Taxonomy" id="430685"/>
    <lineage>
        <taxon>Bacteria</taxon>
        <taxon>Bacillati</taxon>
        <taxon>Actinomycetota</taxon>
        <taxon>Actinomycetes</taxon>
        <taxon>Streptosporangiales</taxon>
        <taxon>Thermomonosporaceae</taxon>
        <taxon>Actinomadura</taxon>
    </lineage>
</organism>